<name>A0A433Q7V6_9FUNG</name>
<dbReference type="InterPro" id="IPR014710">
    <property type="entry name" value="RmlC-like_jellyroll"/>
</dbReference>
<dbReference type="InterPro" id="IPR003829">
    <property type="entry name" value="Pirin_N_dom"/>
</dbReference>
<dbReference type="PANTHER" id="PTHR43212:SF3">
    <property type="entry name" value="QUERCETIN 2,3-DIOXYGENASE"/>
    <property type="match status" value="1"/>
</dbReference>
<evidence type="ECO:0000256" key="2">
    <source>
        <dbReference type="RuleBase" id="RU003457"/>
    </source>
</evidence>
<dbReference type="InterPro" id="IPR011051">
    <property type="entry name" value="RmlC_Cupin_sf"/>
</dbReference>
<dbReference type="InterPro" id="IPR012093">
    <property type="entry name" value="Pirin"/>
</dbReference>
<comment type="similarity">
    <text evidence="1 2">Belongs to the pirin family.</text>
</comment>
<evidence type="ECO:0000259" key="3">
    <source>
        <dbReference type="Pfam" id="PF02678"/>
    </source>
</evidence>
<dbReference type="Gene3D" id="2.60.120.10">
    <property type="entry name" value="Jelly Rolls"/>
    <property type="match status" value="2"/>
</dbReference>
<dbReference type="CDD" id="cd02910">
    <property type="entry name" value="cupin_Yhhw_N"/>
    <property type="match status" value="1"/>
</dbReference>
<keyword evidence="5" id="KW-1185">Reference proteome</keyword>
<gene>
    <name evidence="4" type="ORF">BC938DRAFT_471560</name>
</gene>
<organism evidence="4 5">
    <name type="scientific">Jimgerdemannia flammicorona</name>
    <dbReference type="NCBI Taxonomy" id="994334"/>
    <lineage>
        <taxon>Eukaryota</taxon>
        <taxon>Fungi</taxon>
        <taxon>Fungi incertae sedis</taxon>
        <taxon>Mucoromycota</taxon>
        <taxon>Mucoromycotina</taxon>
        <taxon>Endogonomycetes</taxon>
        <taxon>Endogonales</taxon>
        <taxon>Endogonaceae</taxon>
        <taxon>Jimgerdemannia</taxon>
    </lineage>
</organism>
<reference evidence="4 5" key="1">
    <citation type="journal article" date="2018" name="New Phytol.">
        <title>Phylogenomics of Endogonaceae and evolution of mycorrhizas within Mucoromycota.</title>
        <authorList>
            <person name="Chang Y."/>
            <person name="Desiro A."/>
            <person name="Na H."/>
            <person name="Sandor L."/>
            <person name="Lipzen A."/>
            <person name="Clum A."/>
            <person name="Barry K."/>
            <person name="Grigoriev I.V."/>
            <person name="Martin F.M."/>
            <person name="Stajich J.E."/>
            <person name="Smith M.E."/>
            <person name="Bonito G."/>
            <person name="Spatafora J.W."/>
        </authorList>
    </citation>
    <scope>NUCLEOTIDE SEQUENCE [LARGE SCALE GENOMIC DNA]</scope>
    <source>
        <strain evidence="4 5">AD002</strain>
    </source>
</reference>
<evidence type="ECO:0000256" key="1">
    <source>
        <dbReference type="ARBA" id="ARBA00008416"/>
    </source>
</evidence>
<dbReference type="Proteomes" id="UP000274822">
    <property type="component" value="Unassembled WGS sequence"/>
</dbReference>
<sequence>MGPKITPRRSEDRGHFDLDWLDTYHTFSFDEYYDHNFTGFGALKVINEDLIKPGKGFGKHDHEEFEIFTYMLSGELRHQDSLGNTEILRRGDIQFTTSGSGITHSETNASSRHNCKLLQIWTQPDGDGKRLAPAYQTMGFSDARKLNTFLRVVAPAREGDGDAIAVHADLSVYAGILEPGRGAGVVAKEGLGEDGRRRTKRGYVHVANFGGTGEVVVWGREGEVVLREGDGAFVREWRVGEELGFEARKGRNVEVLVFDLA</sequence>
<evidence type="ECO:0000313" key="5">
    <source>
        <dbReference type="Proteomes" id="UP000274822"/>
    </source>
</evidence>
<feature type="domain" description="Pirin N-terminal" evidence="3">
    <location>
        <begin position="15"/>
        <end position="121"/>
    </location>
</feature>
<protein>
    <submittedName>
        <fullName evidence="4">Pirin domain-containing protein</fullName>
    </submittedName>
</protein>
<accession>A0A433Q7V6</accession>
<proteinExistence type="inferred from homology"/>
<dbReference type="PANTHER" id="PTHR43212">
    <property type="entry name" value="QUERCETIN 2,3-DIOXYGENASE"/>
    <property type="match status" value="1"/>
</dbReference>
<comment type="caution">
    <text evidence="4">The sequence shown here is derived from an EMBL/GenBank/DDBJ whole genome shotgun (WGS) entry which is preliminary data.</text>
</comment>
<dbReference type="SUPFAM" id="SSF51182">
    <property type="entry name" value="RmlC-like cupins"/>
    <property type="match status" value="1"/>
</dbReference>
<evidence type="ECO:0000313" key="4">
    <source>
        <dbReference type="EMBL" id="RUS25852.1"/>
    </source>
</evidence>
<dbReference type="EMBL" id="RBNJ01011836">
    <property type="protein sequence ID" value="RUS25852.1"/>
    <property type="molecule type" value="Genomic_DNA"/>
</dbReference>
<dbReference type="Pfam" id="PF02678">
    <property type="entry name" value="Pirin"/>
    <property type="match status" value="1"/>
</dbReference>
<dbReference type="AlphaFoldDB" id="A0A433Q7V6"/>